<protein>
    <submittedName>
        <fullName evidence="1">Uncharacterized protein</fullName>
    </submittedName>
</protein>
<gene>
    <name evidence="1" type="ORF">Pint_19613</name>
</gene>
<name>A0ACC0XAG6_9ROSI</name>
<accession>A0ACC0XAG6</accession>
<sequence>MEMISIILISGCVSVKFSLRTFCLVSVYADEHVIRNLVAGCPLIEYLTIRSSDGFKSLEFNLNLLLLQYLSITSCCQLRSINIPSPSLKKLVINGYSLVEVKLETPNLSIFKFRGDAISFISNALALSETDLYVDSNSDHHLWQSLWMASSGFHLIWRLYS</sequence>
<comment type="caution">
    <text evidence="1">The sequence shown here is derived from an EMBL/GenBank/DDBJ whole genome shotgun (WGS) entry which is preliminary data.</text>
</comment>
<proteinExistence type="predicted"/>
<organism evidence="1 2">
    <name type="scientific">Pistacia integerrima</name>
    <dbReference type="NCBI Taxonomy" id="434235"/>
    <lineage>
        <taxon>Eukaryota</taxon>
        <taxon>Viridiplantae</taxon>
        <taxon>Streptophyta</taxon>
        <taxon>Embryophyta</taxon>
        <taxon>Tracheophyta</taxon>
        <taxon>Spermatophyta</taxon>
        <taxon>Magnoliopsida</taxon>
        <taxon>eudicotyledons</taxon>
        <taxon>Gunneridae</taxon>
        <taxon>Pentapetalae</taxon>
        <taxon>rosids</taxon>
        <taxon>malvids</taxon>
        <taxon>Sapindales</taxon>
        <taxon>Anacardiaceae</taxon>
        <taxon>Pistacia</taxon>
    </lineage>
</organism>
<dbReference type="EMBL" id="CM047748">
    <property type="protein sequence ID" value="KAJ0013468.1"/>
    <property type="molecule type" value="Genomic_DNA"/>
</dbReference>
<evidence type="ECO:0000313" key="2">
    <source>
        <dbReference type="Proteomes" id="UP001163603"/>
    </source>
</evidence>
<dbReference type="Proteomes" id="UP001163603">
    <property type="component" value="Chromosome 13"/>
</dbReference>
<evidence type="ECO:0000313" key="1">
    <source>
        <dbReference type="EMBL" id="KAJ0013468.1"/>
    </source>
</evidence>
<reference evidence="2" key="1">
    <citation type="journal article" date="2023" name="G3 (Bethesda)">
        <title>Genome assembly and association tests identify interacting loci associated with vigor, precocity, and sex in interspecific pistachio rootstocks.</title>
        <authorList>
            <person name="Palmer W."/>
            <person name="Jacygrad E."/>
            <person name="Sagayaradj S."/>
            <person name="Cavanaugh K."/>
            <person name="Han R."/>
            <person name="Bertier L."/>
            <person name="Beede B."/>
            <person name="Kafkas S."/>
            <person name="Golino D."/>
            <person name="Preece J."/>
            <person name="Michelmore R."/>
        </authorList>
    </citation>
    <scope>NUCLEOTIDE SEQUENCE [LARGE SCALE GENOMIC DNA]</scope>
</reference>
<keyword evidence="2" id="KW-1185">Reference proteome</keyword>